<sequence length="522" mass="56240">MMETLLNMKQSEPKQGPGTFSGTTAAATRRNMREMFVPPTSAPASSAAPAASTPRSTPHRPSGTATGGGKGPTLDELKQVNLGPEIEALFEELRTVRAKKNSYRDKYQSADAELQRVQKEWTELKQTEGSLREKIKRSERDVMLLTSENMALQESSKRVKELTAETARLQQRLRQAEQRLEASRAAGTPAYEAVRQQLQAREDALRSLQRKVDRMRRRDPLLQFSIACSDVGRLCLRDGGRDPGKAAVEDRFEALSARYAEAQRGAWEAVAQRDAGAATVYVAAARRFAIARIPHAHLDAVVTVDGDAARAAADFAAAGFAVAAATTDAQRLTVTAPTTAEALRAPGPYGYAVAARVAPPPDCGYAVASVHPLVSPELLDNPRRCVVSYETARASGPGGQATNVTETQVYAKLQIDGEPAYTAEAQDSRSAMSNREAALQKLKGPRRVQYNETLARQQRVEEVCKTLAAEVAAQGGLAVEPQLLQWVHAAAASGAIPRIEESLVLLLAKLGQQHTGTPSTVG</sequence>
<dbReference type="EMBL" id="ATMH01010779">
    <property type="protein sequence ID" value="EPY16948.1"/>
    <property type="molecule type" value="Genomic_DNA"/>
</dbReference>
<keyword evidence="5" id="KW-0489">Methyltransferase</keyword>
<proteinExistence type="inferred from homology"/>
<comment type="caution">
    <text evidence="5">The sequence shown here is derived from an EMBL/GenBank/DDBJ whole genome shotgun (WGS) entry which is preliminary data.</text>
</comment>
<evidence type="ECO:0000256" key="3">
    <source>
        <dbReference type="SAM" id="MobiDB-lite"/>
    </source>
</evidence>
<reference evidence="5 6" key="1">
    <citation type="journal article" date="2013" name="PLoS ONE">
        <title>Predicting the Proteins of Angomonas deanei, Strigomonas culicis and Their Respective Endosymbionts Reveals New Aspects of the Trypanosomatidae Family.</title>
        <authorList>
            <person name="Motta M.C."/>
            <person name="Martins A.C."/>
            <person name="de Souza S.S."/>
            <person name="Catta-Preta C.M."/>
            <person name="Silva R."/>
            <person name="Klein C.C."/>
            <person name="de Almeida L.G."/>
            <person name="de Lima Cunha O."/>
            <person name="Ciapina L.P."/>
            <person name="Brocchi M."/>
            <person name="Colabardini A.C."/>
            <person name="de Araujo Lima B."/>
            <person name="Machado C.R."/>
            <person name="de Almeida Soares C.M."/>
            <person name="Probst C.M."/>
            <person name="de Menezes C.B."/>
            <person name="Thompson C.E."/>
            <person name="Bartholomeu D.C."/>
            <person name="Gradia D.F."/>
            <person name="Pavoni D.P."/>
            <person name="Grisard E.C."/>
            <person name="Fantinatti-Garboggini F."/>
            <person name="Marchini F.K."/>
            <person name="Rodrigues-Luiz G.F."/>
            <person name="Wagner G."/>
            <person name="Goldman G.H."/>
            <person name="Fietto J.L."/>
            <person name="Elias M.C."/>
            <person name="Goldman M.H."/>
            <person name="Sagot M.F."/>
            <person name="Pereira M."/>
            <person name="Stoco P.H."/>
            <person name="de Mendonca-Neto R.P."/>
            <person name="Teixeira S.M."/>
            <person name="Maciel T.E."/>
            <person name="de Oliveira Mendes T.A."/>
            <person name="Urmenyi T.P."/>
            <person name="de Souza W."/>
            <person name="Schenkman S."/>
            <person name="de Vasconcelos A.T."/>
        </authorList>
    </citation>
    <scope>NUCLEOTIDE SEQUENCE [LARGE SCALE GENOMIC DNA]</scope>
</reference>
<dbReference type="InterPro" id="IPR000352">
    <property type="entry name" value="Pep_chain_release_fac_I"/>
</dbReference>
<dbReference type="GO" id="GO:0003747">
    <property type="term" value="F:translation release factor activity"/>
    <property type="evidence" value="ECO:0007669"/>
    <property type="project" value="InterPro"/>
</dbReference>
<evidence type="ECO:0000256" key="1">
    <source>
        <dbReference type="ARBA" id="ARBA00010835"/>
    </source>
</evidence>
<dbReference type="GO" id="GO:0032259">
    <property type="term" value="P:methylation"/>
    <property type="evidence" value="ECO:0007669"/>
    <property type="project" value="UniProtKB-KW"/>
</dbReference>
<dbReference type="Pfam" id="PF00472">
    <property type="entry name" value="RF-1"/>
    <property type="match status" value="1"/>
</dbReference>
<dbReference type="InterPro" id="IPR045853">
    <property type="entry name" value="Pep_chain_release_fac_I_sf"/>
</dbReference>
<evidence type="ECO:0000313" key="5">
    <source>
        <dbReference type="EMBL" id="EPY16948.1"/>
    </source>
</evidence>
<evidence type="ECO:0000256" key="2">
    <source>
        <dbReference type="SAM" id="Coils"/>
    </source>
</evidence>
<name>S9TKU3_9TRYP</name>
<dbReference type="AlphaFoldDB" id="S9TKU3"/>
<feature type="coiled-coil region" evidence="2">
    <location>
        <begin position="86"/>
        <end position="127"/>
    </location>
</feature>
<feature type="coiled-coil region" evidence="2">
    <location>
        <begin position="152"/>
        <end position="218"/>
    </location>
</feature>
<feature type="compositionally biased region" description="Low complexity" evidence="3">
    <location>
        <begin position="38"/>
        <end position="56"/>
    </location>
</feature>
<gene>
    <name evidence="5" type="ORF">STCU_10895</name>
</gene>
<evidence type="ECO:0000313" key="6">
    <source>
        <dbReference type="Proteomes" id="UP000015354"/>
    </source>
</evidence>
<organism evidence="5 6">
    <name type="scientific">Strigomonas culicis</name>
    <dbReference type="NCBI Taxonomy" id="28005"/>
    <lineage>
        <taxon>Eukaryota</taxon>
        <taxon>Discoba</taxon>
        <taxon>Euglenozoa</taxon>
        <taxon>Kinetoplastea</taxon>
        <taxon>Metakinetoplastina</taxon>
        <taxon>Trypanosomatida</taxon>
        <taxon>Trypanosomatidae</taxon>
        <taxon>Strigomonadinae</taxon>
        <taxon>Strigomonas</taxon>
    </lineage>
</organism>
<feature type="domain" description="Prokaryotic-type class I peptide chain release factors" evidence="4">
    <location>
        <begin position="387"/>
        <end position="446"/>
    </location>
</feature>
<feature type="region of interest" description="Disordered" evidence="3">
    <location>
        <begin position="1"/>
        <end position="75"/>
    </location>
</feature>
<dbReference type="GO" id="GO:0008168">
    <property type="term" value="F:methyltransferase activity"/>
    <property type="evidence" value="ECO:0007669"/>
    <property type="project" value="UniProtKB-KW"/>
</dbReference>
<accession>S9TKU3</accession>
<dbReference type="Proteomes" id="UP000015354">
    <property type="component" value="Unassembled WGS sequence"/>
</dbReference>
<comment type="similarity">
    <text evidence="1">Belongs to the prokaryotic/mitochondrial release factor family.</text>
</comment>
<keyword evidence="6" id="KW-1185">Reference proteome</keyword>
<dbReference type="Gene3D" id="3.30.160.20">
    <property type="match status" value="1"/>
</dbReference>
<dbReference type="SUPFAM" id="SSF75620">
    <property type="entry name" value="Release factor"/>
    <property type="match status" value="1"/>
</dbReference>
<keyword evidence="2" id="KW-0175">Coiled coil</keyword>
<evidence type="ECO:0000259" key="4">
    <source>
        <dbReference type="Pfam" id="PF00472"/>
    </source>
</evidence>
<protein>
    <submittedName>
        <fullName evidence="5">Type 11 methyltransferase</fullName>
    </submittedName>
</protein>
<keyword evidence="5" id="KW-0808">Transferase</keyword>
<dbReference type="OrthoDB" id="2019491at2759"/>